<dbReference type="EMBL" id="LXNG01000040">
    <property type="protein sequence ID" value="OAG66130.1"/>
    <property type="molecule type" value="Genomic_DNA"/>
</dbReference>
<evidence type="ECO:0000313" key="3">
    <source>
        <dbReference type="Proteomes" id="UP000077659"/>
    </source>
</evidence>
<dbReference type="Pfam" id="PF10734">
    <property type="entry name" value="DUF2523"/>
    <property type="match status" value="1"/>
</dbReference>
<keyword evidence="1" id="KW-0472">Membrane</keyword>
<feature type="transmembrane region" description="Helical" evidence="1">
    <location>
        <begin position="20"/>
        <end position="42"/>
    </location>
</feature>
<proteinExistence type="predicted"/>
<organism evidence="2 3">
    <name type="scientific">Xanthomonas floridensis</name>
    <dbReference type="NCBI Taxonomy" id="1843580"/>
    <lineage>
        <taxon>Bacteria</taxon>
        <taxon>Pseudomonadati</taxon>
        <taxon>Pseudomonadota</taxon>
        <taxon>Gammaproteobacteria</taxon>
        <taxon>Lysobacterales</taxon>
        <taxon>Lysobacteraceae</taxon>
        <taxon>Xanthomonas</taxon>
    </lineage>
</organism>
<keyword evidence="1" id="KW-1133">Transmembrane helix</keyword>
<accession>A0A1A9M980</accession>
<keyword evidence="1" id="KW-0812">Transmembrane</keyword>
<comment type="caution">
    <text evidence="2">The sequence shown here is derived from an EMBL/GenBank/DDBJ whole genome shotgun (WGS) entry which is preliminary data.</text>
</comment>
<dbReference type="AlphaFoldDB" id="A0A1A9M980"/>
<evidence type="ECO:0000256" key="1">
    <source>
        <dbReference type="SAM" id="Phobius"/>
    </source>
</evidence>
<dbReference type="RefSeq" id="WP_064510366.1">
    <property type="nucleotide sequence ID" value="NZ_LXNG01000040.1"/>
</dbReference>
<evidence type="ECO:0008006" key="4">
    <source>
        <dbReference type="Google" id="ProtNLM"/>
    </source>
</evidence>
<dbReference type="OrthoDB" id="6058283at2"/>
<evidence type="ECO:0000313" key="2">
    <source>
        <dbReference type="EMBL" id="OAG66130.1"/>
    </source>
</evidence>
<dbReference type="InterPro" id="IPR019670">
    <property type="entry name" value="DUF2523"/>
</dbReference>
<dbReference type="STRING" id="1843580.A7D17_22105"/>
<gene>
    <name evidence="2" type="ORF">A7D17_22105</name>
</gene>
<dbReference type="Proteomes" id="UP000077659">
    <property type="component" value="Unassembled WGS sequence"/>
</dbReference>
<name>A0A1A9M980_9XANT</name>
<protein>
    <recommendedName>
        <fullName evidence="4">DUF2523 domain-containing protein</fullName>
    </recommendedName>
</protein>
<reference evidence="2 3" key="1">
    <citation type="submission" date="2016-05" db="EMBL/GenBank/DDBJ databases">
        <title>Pathogenic, phenotypic and molecular characterisation of Xanthomonas nasturtii sp. nov. and Xanthomonas floridensis sp. nov., new species of Xanthomonas associated with watercress production in Florida.</title>
        <authorList>
            <person name="Vicente J.G."/>
            <person name="Rothwell S."/>
            <person name="Holub E.B."/>
            <person name="Studholme D.J."/>
        </authorList>
    </citation>
    <scope>NUCLEOTIDE SEQUENCE [LARGE SCALE GENOMIC DNA]</scope>
    <source>
        <strain evidence="2 3">WHRI 8848</strain>
    </source>
</reference>
<sequence length="109" mass="11897">MPWLIAQLVTALAWLFKSRIGLWIMTALVWLGINFGTIKMVVEPAIDLLKGYAEGMGNGNGQLGADAMAWFGVLQFDKALTMVISAIAAKHAIMQGRLFLFKRGFGAKP</sequence>